<feature type="non-terminal residue" evidence="2">
    <location>
        <position position="266"/>
    </location>
</feature>
<organism evidence="2 3">
    <name type="scientific">Purpureocillium takamizusanense</name>
    <dbReference type="NCBI Taxonomy" id="2060973"/>
    <lineage>
        <taxon>Eukaryota</taxon>
        <taxon>Fungi</taxon>
        <taxon>Dikarya</taxon>
        <taxon>Ascomycota</taxon>
        <taxon>Pezizomycotina</taxon>
        <taxon>Sordariomycetes</taxon>
        <taxon>Hypocreomycetidae</taxon>
        <taxon>Hypocreales</taxon>
        <taxon>Ophiocordycipitaceae</taxon>
        <taxon>Purpureocillium</taxon>
    </lineage>
</organism>
<feature type="region of interest" description="Disordered" evidence="1">
    <location>
        <begin position="1"/>
        <end position="28"/>
    </location>
</feature>
<proteinExistence type="predicted"/>
<dbReference type="EMBL" id="CP086363">
    <property type="protein sequence ID" value="UNI23703.1"/>
    <property type="molecule type" value="Genomic_DNA"/>
</dbReference>
<accession>A0A9Q8VFJ8</accession>
<dbReference type="Proteomes" id="UP000829364">
    <property type="component" value="Chromosome 10"/>
</dbReference>
<evidence type="ECO:0000313" key="3">
    <source>
        <dbReference type="Proteomes" id="UP000829364"/>
    </source>
</evidence>
<reference evidence="2" key="1">
    <citation type="submission" date="2021-11" db="EMBL/GenBank/DDBJ databases">
        <title>Purpureocillium_takamizusanense_genome.</title>
        <authorList>
            <person name="Nguyen N.-H."/>
        </authorList>
    </citation>
    <scope>NUCLEOTIDE SEQUENCE</scope>
    <source>
        <strain evidence="2">PT3</strain>
    </source>
</reference>
<dbReference type="AlphaFoldDB" id="A0A9Q8VFJ8"/>
<protein>
    <submittedName>
        <fullName evidence="2">Uncharacterized protein</fullName>
    </submittedName>
</protein>
<dbReference type="GeneID" id="72071452"/>
<evidence type="ECO:0000313" key="2">
    <source>
        <dbReference type="EMBL" id="UNI23703.1"/>
    </source>
</evidence>
<sequence length="266" mass="30044">MPEEEPTEQSTSTRMGPPGIQISPPGIRKRRGGRVDALNYIASDVQHLDEERLDSVRRTVCQVVWMHLMGWKASVEGKLAFRRIFGLDPFEWKLTDGEINLAYDNSHDLYELSIEAKIRQYVGSLSPEKTFSIISGHPLQQELGKILRVHLTDYQTLALQNSVAEDRPDNMEVPDEFESLTDFLSELSGDLAESRHALLTMVQVVRAFAQSIQRTAETKHLTSEELAILKANVRSLDLPYLTAVQMLRADDSGSVQLPLETQSLIW</sequence>
<dbReference type="RefSeq" id="XP_047847184.1">
    <property type="nucleotide sequence ID" value="XM_047991174.1"/>
</dbReference>
<dbReference type="KEGG" id="ptkz:JDV02_009507"/>
<evidence type="ECO:0000256" key="1">
    <source>
        <dbReference type="SAM" id="MobiDB-lite"/>
    </source>
</evidence>
<feature type="compositionally biased region" description="Low complexity" evidence="1">
    <location>
        <begin position="8"/>
        <end position="26"/>
    </location>
</feature>
<keyword evidence="3" id="KW-1185">Reference proteome</keyword>
<name>A0A9Q8VFJ8_9HYPO</name>
<gene>
    <name evidence="2" type="ORF">JDV02_009507</name>
</gene>